<keyword evidence="9" id="KW-1185">Reference proteome</keyword>
<dbReference type="InterPro" id="IPR000719">
    <property type="entry name" value="Prot_kinase_dom"/>
</dbReference>
<evidence type="ECO:0000256" key="1">
    <source>
        <dbReference type="ARBA" id="ARBA00022679"/>
    </source>
</evidence>
<dbReference type="RefSeq" id="WP_249592601.1">
    <property type="nucleotide sequence ID" value="NZ_BAAAQL010000038.1"/>
</dbReference>
<gene>
    <name evidence="8" type="ORF">M4V62_42820</name>
</gene>
<keyword evidence="3 8" id="KW-0418">Kinase</keyword>
<feature type="binding site" evidence="5">
    <location>
        <position position="43"/>
    </location>
    <ligand>
        <name>ATP</name>
        <dbReference type="ChEBI" id="CHEBI:30616"/>
    </ligand>
</feature>
<dbReference type="PANTHER" id="PTHR43289">
    <property type="entry name" value="MITOGEN-ACTIVATED PROTEIN KINASE KINASE KINASE 20-RELATED"/>
    <property type="match status" value="1"/>
</dbReference>
<feature type="domain" description="Protein kinase" evidence="7">
    <location>
        <begin position="15"/>
        <end position="278"/>
    </location>
</feature>
<evidence type="ECO:0000256" key="4">
    <source>
        <dbReference type="ARBA" id="ARBA00022840"/>
    </source>
</evidence>
<dbReference type="PROSITE" id="PS00108">
    <property type="entry name" value="PROTEIN_KINASE_ST"/>
    <property type="match status" value="1"/>
</dbReference>
<proteinExistence type="predicted"/>
<feature type="compositionally biased region" description="Pro residues" evidence="6">
    <location>
        <begin position="337"/>
        <end position="357"/>
    </location>
</feature>
<dbReference type="EMBL" id="CP097289">
    <property type="protein sequence ID" value="UQT61269.1"/>
    <property type="molecule type" value="Genomic_DNA"/>
</dbReference>
<dbReference type="Proteomes" id="UP000829992">
    <property type="component" value="Chromosome"/>
</dbReference>
<dbReference type="PROSITE" id="PS50011">
    <property type="entry name" value="PROTEIN_KINASE_DOM"/>
    <property type="match status" value="1"/>
</dbReference>
<evidence type="ECO:0000259" key="7">
    <source>
        <dbReference type="PROSITE" id="PS50011"/>
    </source>
</evidence>
<protein>
    <submittedName>
        <fullName evidence="8">Protein kinase</fullName>
    </submittedName>
</protein>
<feature type="region of interest" description="Disordered" evidence="6">
    <location>
        <begin position="304"/>
        <end position="371"/>
    </location>
</feature>
<feature type="region of interest" description="Disordered" evidence="6">
    <location>
        <begin position="254"/>
        <end position="276"/>
    </location>
</feature>
<dbReference type="Gene3D" id="3.30.200.20">
    <property type="entry name" value="Phosphorylase Kinase, domain 1"/>
    <property type="match status" value="1"/>
</dbReference>
<evidence type="ECO:0000256" key="3">
    <source>
        <dbReference type="ARBA" id="ARBA00022777"/>
    </source>
</evidence>
<keyword evidence="1" id="KW-0808">Transferase</keyword>
<evidence type="ECO:0000313" key="9">
    <source>
        <dbReference type="Proteomes" id="UP000829992"/>
    </source>
</evidence>
<reference evidence="8 9" key="1">
    <citation type="submission" date="2022-05" db="EMBL/GenBank/DDBJ databases">
        <authorList>
            <person name="Zhou X."/>
            <person name="Li K."/>
            <person name="Man Y."/>
        </authorList>
    </citation>
    <scope>NUCLEOTIDE SEQUENCE [LARGE SCALE GENOMIC DNA]</scope>
    <source>
        <strain evidence="8 9">MS405</strain>
    </source>
</reference>
<sequence length="676" mass="71626">MDPLTAEDPTHIGPYRLIARLGAGGMGRVYLARSEDGRTVAVKVIQAELAQHHEFRARFAREVEAARKVGGKWTAPVLDEDTEARSPWVATGYVPGPDLTTVVAEDFGPLPEASVRALASGLARALAEIHAAGLIHRDLKPSNVLITIDGPRVIDFGIARALETLAEGALTRTGAVIGSPGFMSPEQVRGQRLTPASDVFCLGSVLAYAATGRSPFGTTASGLHALMYRVAEEHPDLSGIPEPLLDLVQQCLHKDPTQRPTPQDVLARTATDPDEPWLPGKVLSQLGRQSAQLLDFAPSRAPEPTVLAGPAPDSAIGFGPAPAPVLPYTPTATPTHQNPPQPSWQPPAQAPPLPPAPSLHSAPSNVPSGPAAPTRFGRRRVVVAAVAATAFAVLVGGLFVIRPWDTGSPKTGGEKNKPSILPDGYAGTWTGAFVNGTGNRTPVRLKITGGGRGDKVAEYSTWLEGHVCVYSGRLTSASTGSGIKIAAGTLERSEPKAATEDCAKLQPGMTLTHSSDDTIERATGEEDPVVFKKHPLSDPGSRIMDPFGGQRSAKPGKLTHYEEFDMRVFTPGEDGITFRIKEYGNTCHYITEAFSLVDIDNTNDPKTTLYTAPAQLRTAGNDGNAPKSDPGCRKDGPLLEITHFSGVDGKWVSMDAFSTPEGDTSESEIRLDRSTG</sequence>
<dbReference type="PANTHER" id="PTHR43289:SF34">
    <property type="entry name" value="SERINE_THREONINE-PROTEIN KINASE YBDM-RELATED"/>
    <property type="match status" value="1"/>
</dbReference>
<dbReference type="SMART" id="SM00220">
    <property type="entry name" value="S_TKc"/>
    <property type="match status" value="1"/>
</dbReference>
<accession>A0ABY4Q803</accession>
<dbReference type="CDD" id="cd14014">
    <property type="entry name" value="STKc_PknB_like"/>
    <property type="match status" value="1"/>
</dbReference>
<dbReference type="InterPro" id="IPR017441">
    <property type="entry name" value="Protein_kinase_ATP_BS"/>
</dbReference>
<evidence type="ECO:0000313" key="8">
    <source>
        <dbReference type="EMBL" id="UQT61269.1"/>
    </source>
</evidence>
<feature type="region of interest" description="Disordered" evidence="6">
    <location>
        <begin position="657"/>
        <end position="676"/>
    </location>
</feature>
<evidence type="ECO:0000256" key="6">
    <source>
        <dbReference type="SAM" id="MobiDB-lite"/>
    </source>
</evidence>
<organism evidence="8 9">
    <name type="scientific">Streptomyces durmitorensis</name>
    <dbReference type="NCBI Taxonomy" id="319947"/>
    <lineage>
        <taxon>Bacteria</taxon>
        <taxon>Bacillati</taxon>
        <taxon>Actinomycetota</taxon>
        <taxon>Actinomycetes</taxon>
        <taxon>Kitasatosporales</taxon>
        <taxon>Streptomycetaceae</taxon>
        <taxon>Streptomyces</taxon>
    </lineage>
</organism>
<name>A0ABY4Q803_9ACTN</name>
<keyword evidence="2 5" id="KW-0547">Nucleotide-binding</keyword>
<feature type="compositionally biased region" description="Basic and acidic residues" evidence="6">
    <location>
        <begin position="667"/>
        <end position="676"/>
    </location>
</feature>
<evidence type="ECO:0000256" key="5">
    <source>
        <dbReference type="PROSITE-ProRule" id="PRU10141"/>
    </source>
</evidence>
<dbReference type="SUPFAM" id="SSF56112">
    <property type="entry name" value="Protein kinase-like (PK-like)"/>
    <property type="match status" value="1"/>
</dbReference>
<dbReference type="Pfam" id="PF00069">
    <property type="entry name" value="Pkinase"/>
    <property type="match status" value="1"/>
</dbReference>
<feature type="region of interest" description="Disordered" evidence="6">
    <location>
        <begin position="617"/>
        <end position="637"/>
    </location>
</feature>
<keyword evidence="4 5" id="KW-0067">ATP-binding</keyword>
<dbReference type="Gene3D" id="1.10.510.10">
    <property type="entry name" value="Transferase(Phosphotransferase) domain 1"/>
    <property type="match status" value="1"/>
</dbReference>
<evidence type="ECO:0000256" key="2">
    <source>
        <dbReference type="ARBA" id="ARBA00022741"/>
    </source>
</evidence>
<dbReference type="GO" id="GO:0016301">
    <property type="term" value="F:kinase activity"/>
    <property type="evidence" value="ECO:0007669"/>
    <property type="project" value="UniProtKB-KW"/>
</dbReference>
<dbReference type="PROSITE" id="PS00107">
    <property type="entry name" value="PROTEIN_KINASE_ATP"/>
    <property type="match status" value="1"/>
</dbReference>
<dbReference type="InterPro" id="IPR011009">
    <property type="entry name" value="Kinase-like_dom_sf"/>
</dbReference>
<dbReference type="InterPro" id="IPR008271">
    <property type="entry name" value="Ser/Thr_kinase_AS"/>
</dbReference>